<keyword evidence="4" id="KW-0862">Zinc</keyword>
<protein>
    <submittedName>
        <fullName evidence="5">Creatininase family protein</fullName>
    </submittedName>
</protein>
<keyword evidence="3" id="KW-0378">Hydrolase</keyword>
<evidence type="ECO:0000256" key="4">
    <source>
        <dbReference type="ARBA" id="ARBA00022833"/>
    </source>
</evidence>
<evidence type="ECO:0000313" key="5">
    <source>
        <dbReference type="EMBL" id="UPV73106.1"/>
    </source>
</evidence>
<dbReference type="GO" id="GO:0046872">
    <property type="term" value="F:metal ion binding"/>
    <property type="evidence" value="ECO:0007669"/>
    <property type="project" value="UniProtKB-KW"/>
</dbReference>
<dbReference type="InterPro" id="IPR003785">
    <property type="entry name" value="Creatininase/forma_Hydrolase"/>
</dbReference>
<comment type="cofactor">
    <cofactor evidence="1">
        <name>Zn(2+)</name>
        <dbReference type="ChEBI" id="CHEBI:29105"/>
    </cofactor>
</comment>
<accession>A0A8U0HQU0</accession>
<evidence type="ECO:0000256" key="2">
    <source>
        <dbReference type="ARBA" id="ARBA00022723"/>
    </source>
</evidence>
<reference evidence="5 6" key="1">
    <citation type="submission" date="2022-04" db="EMBL/GenBank/DDBJ databases">
        <title>Diverse halophilic archaea isolated from saline environments.</title>
        <authorList>
            <person name="Cui H.-L."/>
        </authorList>
    </citation>
    <scope>NUCLEOTIDE SEQUENCE [LARGE SCALE GENOMIC DNA]</scope>
    <source>
        <strain evidence="5 6">XZYJT49</strain>
    </source>
</reference>
<dbReference type="RefSeq" id="WP_248649162.1">
    <property type="nucleotide sequence ID" value="NZ_CP096659.1"/>
</dbReference>
<dbReference type="EMBL" id="CP096659">
    <property type="protein sequence ID" value="UPV73106.1"/>
    <property type="molecule type" value="Genomic_DNA"/>
</dbReference>
<dbReference type="Proteomes" id="UP000830729">
    <property type="component" value="Chromosome"/>
</dbReference>
<name>A0A8U0HQU0_9EURY</name>
<keyword evidence="2" id="KW-0479">Metal-binding</keyword>
<sequence length="256" mass="27275">MSRTYLHEHTTTTAADAFDDASVAVLPTGSVEQHGPALPLGTDFLAARAVAETVADHPDAVVFPPIPVGVSAHHRQFDGTLWTDPETFERYVADIVASAAHHGLEKAVIVNGHGGNSGALRRAARGLRDEEVAFAAPWNWWSNLDALIEEELDTSLGHADAVETSVMLAVAEDLVRESALRAAEDEGGDSWGKSVRGASVGFDAIDFTESGAVGEPTEGSREVGEKLLDHASDDLAALVEWVAEQDLESLWPRGHK</sequence>
<dbReference type="PANTHER" id="PTHR35005">
    <property type="entry name" value="3-DEHYDRO-SCYLLO-INOSOSE HYDROLASE"/>
    <property type="match status" value="1"/>
</dbReference>
<dbReference type="SUPFAM" id="SSF102215">
    <property type="entry name" value="Creatininase"/>
    <property type="match status" value="1"/>
</dbReference>
<evidence type="ECO:0000256" key="3">
    <source>
        <dbReference type="ARBA" id="ARBA00022801"/>
    </source>
</evidence>
<evidence type="ECO:0000313" key="6">
    <source>
        <dbReference type="Proteomes" id="UP000830729"/>
    </source>
</evidence>
<dbReference type="GeneID" id="72185763"/>
<dbReference type="GO" id="GO:0016811">
    <property type="term" value="F:hydrolase activity, acting on carbon-nitrogen (but not peptide) bonds, in linear amides"/>
    <property type="evidence" value="ECO:0007669"/>
    <property type="project" value="TreeGrafter"/>
</dbReference>
<dbReference type="GO" id="GO:0009231">
    <property type="term" value="P:riboflavin biosynthetic process"/>
    <property type="evidence" value="ECO:0007669"/>
    <property type="project" value="TreeGrafter"/>
</dbReference>
<organism evidence="5 6">
    <name type="scientific">Halorussus limi</name>
    <dbReference type="NCBI Taxonomy" id="2938695"/>
    <lineage>
        <taxon>Archaea</taxon>
        <taxon>Methanobacteriati</taxon>
        <taxon>Methanobacteriota</taxon>
        <taxon>Stenosarchaea group</taxon>
        <taxon>Halobacteria</taxon>
        <taxon>Halobacteriales</taxon>
        <taxon>Haladaptataceae</taxon>
        <taxon>Halorussus</taxon>
    </lineage>
</organism>
<gene>
    <name evidence="5" type="ORF">M0R89_11150</name>
</gene>
<keyword evidence="6" id="KW-1185">Reference proteome</keyword>
<dbReference type="InterPro" id="IPR024087">
    <property type="entry name" value="Creatininase-like_sf"/>
</dbReference>
<evidence type="ECO:0000256" key="1">
    <source>
        <dbReference type="ARBA" id="ARBA00001947"/>
    </source>
</evidence>
<dbReference type="Pfam" id="PF02633">
    <property type="entry name" value="Creatininase"/>
    <property type="match status" value="1"/>
</dbReference>
<dbReference type="AlphaFoldDB" id="A0A8U0HQU0"/>
<dbReference type="PANTHER" id="PTHR35005:SF1">
    <property type="entry name" value="2-AMINO-5-FORMYLAMINO-6-RIBOSYLAMINOPYRIMIDIN-4(3H)-ONE 5'-MONOPHOSPHATE DEFORMYLASE"/>
    <property type="match status" value="1"/>
</dbReference>
<dbReference type="KEGG" id="halx:M0R89_11150"/>
<dbReference type="Gene3D" id="3.40.50.10310">
    <property type="entry name" value="Creatininase"/>
    <property type="match status" value="1"/>
</dbReference>
<proteinExistence type="predicted"/>